<protein>
    <recommendedName>
        <fullName evidence="3">N-acetyltransferase domain-containing protein</fullName>
    </recommendedName>
</protein>
<dbReference type="Gene3D" id="3.40.630.30">
    <property type="match status" value="1"/>
</dbReference>
<proteinExistence type="predicted"/>
<dbReference type="InterPro" id="IPR016181">
    <property type="entry name" value="Acyl_CoA_acyltransferase"/>
</dbReference>
<comment type="caution">
    <text evidence="1">The sequence shown here is derived from an EMBL/GenBank/DDBJ whole genome shotgun (WGS) entry which is preliminary data.</text>
</comment>
<dbReference type="Proteomes" id="UP000238655">
    <property type="component" value="Chromosome 1"/>
</dbReference>
<accession>A0A2S5DRQ5</accession>
<dbReference type="EMBL" id="PQVP01000002">
    <property type="protein sequence ID" value="POZ81757.1"/>
    <property type="molecule type" value="Genomic_DNA"/>
</dbReference>
<gene>
    <name evidence="1" type="ORF">C3743_15705</name>
</gene>
<evidence type="ECO:0008006" key="3">
    <source>
        <dbReference type="Google" id="ProtNLM"/>
    </source>
</evidence>
<dbReference type="AlphaFoldDB" id="A0A2S5DRQ5"/>
<name>A0A2S5DRQ5_9BURK</name>
<evidence type="ECO:0000313" key="2">
    <source>
        <dbReference type="Proteomes" id="UP000238655"/>
    </source>
</evidence>
<dbReference type="SUPFAM" id="SSF55729">
    <property type="entry name" value="Acyl-CoA N-acyltransferases (Nat)"/>
    <property type="match status" value="1"/>
</dbReference>
<reference evidence="1 2" key="1">
    <citation type="submission" date="2018-01" db="EMBL/GenBank/DDBJ databases">
        <title>Successful Treatment of Persistent Burkholderia cepacia Bacteremia with Ceftazidime-Avibactam.</title>
        <authorList>
            <person name="Tamma P."/>
            <person name="Fan Y."/>
            <person name="Bergman Y."/>
            <person name="Sick-Samuels A."/>
            <person name="Hsu A."/>
            <person name="Timp W."/>
            <person name="Simner P."/>
        </authorList>
    </citation>
    <scope>NUCLEOTIDE SEQUENCE [LARGE SCALE GENOMIC DNA]</scope>
    <source>
        <strain evidence="1 2">170816</strain>
    </source>
</reference>
<organism evidence="1 2">
    <name type="scientific">Burkholderia contaminans</name>
    <dbReference type="NCBI Taxonomy" id="488447"/>
    <lineage>
        <taxon>Bacteria</taxon>
        <taxon>Pseudomonadati</taxon>
        <taxon>Pseudomonadota</taxon>
        <taxon>Betaproteobacteria</taxon>
        <taxon>Burkholderiales</taxon>
        <taxon>Burkholderiaceae</taxon>
        <taxon>Burkholderia</taxon>
        <taxon>Burkholderia cepacia complex</taxon>
    </lineage>
</organism>
<dbReference type="RefSeq" id="WP_089460863.1">
    <property type="nucleotide sequence ID" value="NZ_CM009575.1"/>
</dbReference>
<sequence length="153" mass="17881">MTTDQLTFAVEPYAQAIDEMRLLYPAHWAEIALNKDVIKLDPDYERYDALDRAGMVHVATARADGQLVGYHIFILMTHLHYRQSYTATSDITYLRPQHRRGFNGVRFLRFAFDSLKPLGVQRVYTNCKMHHDFGRVLERLGFVEAERIYTKVI</sequence>
<evidence type="ECO:0000313" key="1">
    <source>
        <dbReference type="EMBL" id="POZ81757.1"/>
    </source>
</evidence>